<accession>A0A9D4QJZ9</accession>
<sequence length="71" mass="8012">MPPDSISRLAISAHCHLTHYQGWPCLHIVTRPTIKASHICTLPLDSLSRMATSAQSFLTHYQGWPYLHNTT</sequence>
<dbReference type="AlphaFoldDB" id="A0A9D4QJZ9"/>
<protein>
    <submittedName>
        <fullName evidence="1">Uncharacterized protein</fullName>
    </submittedName>
</protein>
<comment type="caution">
    <text evidence="1">The sequence shown here is derived from an EMBL/GenBank/DDBJ whole genome shotgun (WGS) entry which is preliminary data.</text>
</comment>
<dbReference type="EMBL" id="JAIWYP010000004">
    <property type="protein sequence ID" value="KAH3833347.1"/>
    <property type="molecule type" value="Genomic_DNA"/>
</dbReference>
<proteinExistence type="predicted"/>
<dbReference type="EMBL" id="JAIWYP010000004">
    <property type="protein sequence ID" value="KAH3833340.1"/>
    <property type="molecule type" value="Genomic_DNA"/>
</dbReference>
<gene>
    <name evidence="1" type="ORF">DPMN_106647</name>
    <name evidence="2" type="ORF">DPMN_106654</name>
</gene>
<keyword evidence="3" id="KW-1185">Reference proteome</keyword>
<evidence type="ECO:0000313" key="3">
    <source>
        <dbReference type="Proteomes" id="UP000828390"/>
    </source>
</evidence>
<name>A0A9D4QJZ9_DREPO</name>
<evidence type="ECO:0000313" key="2">
    <source>
        <dbReference type="EMBL" id="KAH3833347.1"/>
    </source>
</evidence>
<dbReference type="Proteomes" id="UP000828390">
    <property type="component" value="Unassembled WGS sequence"/>
</dbReference>
<reference evidence="1" key="2">
    <citation type="submission" date="2020-11" db="EMBL/GenBank/DDBJ databases">
        <authorList>
            <person name="McCartney M.A."/>
            <person name="Auch B."/>
            <person name="Kono T."/>
            <person name="Mallez S."/>
            <person name="Becker A."/>
            <person name="Gohl D.M."/>
            <person name="Silverstein K.A.T."/>
            <person name="Koren S."/>
            <person name="Bechman K.B."/>
            <person name="Herman A."/>
            <person name="Abrahante J.E."/>
            <person name="Garbe J."/>
        </authorList>
    </citation>
    <scope>NUCLEOTIDE SEQUENCE</scope>
    <source>
        <strain evidence="1">Duluth1</strain>
        <tissue evidence="1">Whole animal</tissue>
    </source>
</reference>
<organism evidence="1 3">
    <name type="scientific">Dreissena polymorpha</name>
    <name type="common">Zebra mussel</name>
    <name type="synonym">Mytilus polymorpha</name>
    <dbReference type="NCBI Taxonomy" id="45954"/>
    <lineage>
        <taxon>Eukaryota</taxon>
        <taxon>Metazoa</taxon>
        <taxon>Spiralia</taxon>
        <taxon>Lophotrochozoa</taxon>
        <taxon>Mollusca</taxon>
        <taxon>Bivalvia</taxon>
        <taxon>Autobranchia</taxon>
        <taxon>Heteroconchia</taxon>
        <taxon>Euheterodonta</taxon>
        <taxon>Imparidentia</taxon>
        <taxon>Neoheterodontei</taxon>
        <taxon>Myida</taxon>
        <taxon>Dreissenoidea</taxon>
        <taxon>Dreissenidae</taxon>
        <taxon>Dreissena</taxon>
    </lineage>
</organism>
<evidence type="ECO:0000313" key="1">
    <source>
        <dbReference type="EMBL" id="KAH3833340.1"/>
    </source>
</evidence>
<reference evidence="1" key="1">
    <citation type="journal article" date="2019" name="bioRxiv">
        <title>The Genome of the Zebra Mussel, Dreissena polymorpha: A Resource for Invasive Species Research.</title>
        <authorList>
            <person name="McCartney M.A."/>
            <person name="Auch B."/>
            <person name="Kono T."/>
            <person name="Mallez S."/>
            <person name="Zhang Y."/>
            <person name="Obille A."/>
            <person name="Becker A."/>
            <person name="Abrahante J.E."/>
            <person name="Garbe J."/>
            <person name="Badalamenti J.P."/>
            <person name="Herman A."/>
            <person name="Mangelson H."/>
            <person name="Liachko I."/>
            <person name="Sullivan S."/>
            <person name="Sone E.D."/>
            <person name="Koren S."/>
            <person name="Silverstein K.A.T."/>
            <person name="Beckman K.B."/>
            <person name="Gohl D.M."/>
        </authorList>
    </citation>
    <scope>NUCLEOTIDE SEQUENCE</scope>
    <source>
        <strain evidence="1">Duluth1</strain>
        <tissue evidence="1">Whole animal</tissue>
    </source>
</reference>